<comment type="caution">
    <text evidence="2">The sequence shown here is derived from an EMBL/GenBank/DDBJ whole genome shotgun (WGS) entry which is preliminary data.</text>
</comment>
<organism evidence="2">
    <name type="scientific">marine sediment metagenome</name>
    <dbReference type="NCBI Taxonomy" id="412755"/>
    <lineage>
        <taxon>unclassified sequences</taxon>
        <taxon>metagenomes</taxon>
        <taxon>ecological metagenomes</taxon>
    </lineage>
</organism>
<evidence type="ECO:0000256" key="1">
    <source>
        <dbReference type="SAM" id="MobiDB-lite"/>
    </source>
</evidence>
<dbReference type="EMBL" id="LAZR01016743">
    <property type="protein sequence ID" value="KKM03182.1"/>
    <property type="molecule type" value="Genomic_DNA"/>
</dbReference>
<dbReference type="AlphaFoldDB" id="A0A0F9HJ36"/>
<accession>A0A0F9HJ36</accession>
<reference evidence="2" key="1">
    <citation type="journal article" date="2015" name="Nature">
        <title>Complex archaea that bridge the gap between prokaryotes and eukaryotes.</title>
        <authorList>
            <person name="Spang A."/>
            <person name="Saw J.H."/>
            <person name="Jorgensen S.L."/>
            <person name="Zaremba-Niedzwiedzka K."/>
            <person name="Martijn J."/>
            <person name="Lind A.E."/>
            <person name="van Eijk R."/>
            <person name="Schleper C."/>
            <person name="Guy L."/>
            <person name="Ettema T.J."/>
        </authorList>
    </citation>
    <scope>NUCLEOTIDE SEQUENCE</scope>
</reference>
<protein>
    <submittedName>
        <fullName evidence="2">Uncharacterized protein</fullName>
    </submittedName>
</protein>
<gene>
    <name evidence="2" type="ORF">LCGC14_1776990</name>
</gene>
<evidence type="ECO:0000313" key="2">
    <source>
        <dbReference type="EMBL" id="KKM03182.1"/>
    </source>
</evidence>
<proteinExistence type="predicted"/>
<feature type="region of interest" description="Disordered" evidence="1">
    <location>
        <begin position="1"/>
        <end position="27"/>
    </location>
</feature>
<name>A0A0F9HJ36_9ZZZZ</name>
<sequence length="132" mass="14190">MASEYPTEPGEQAQPNTGPMPPEGFYGQNAAGVLRELLNSGDTFEDQLLRAGVTQEEAEDIAAMFRTGITFQVPELVLHAQHSLIAAAGEGDKAKIYALMGVGSRPVTPAIQRRPLVRRLFGQGKTPDARSL</sequence>